<dbReference type="RefSeq" id="WP_109928328.1">
    <property type="nucleotide sequence ID" value="NZ_QGNY01000001.1"/>
</dbReference>
<feature type="signal peptide" evidence="6">
    <location>
        <begin position="1"/>
        <end position="24"/>
    </location>
</feature>
<dbReference type="GO" id="GO:0008810">
    <property type="term" value="F:cellulase activity"/>
    <property type="evidence" value="ECO:0007669"/>
    <property type="project" value="InterPro"/>
</dbReference>
<evidence type="ECO:0000256" key="4">
    <source>
        <dbReference type="ARBA" id="ARBA00023295"/>
    </source>
</evidence>
<feature type="chain" id="PRO_5016434964" evidence="6">
    <location>
        <begin position="25"/>
        <end position="593"/>
    </location>
</feature>
<evidence type="ECO:0000256" key="2">
    <source>
        <dbReference type="ARBA" id="ARBA00022801"/>
    </source>
</evidence>
<dbReference type="InterPro" id="IPR004197">
    <property type="entry name" value="Cellulase_Ig-like"/>
</dbReference>
<keyword evidence="3" id="KW-0119">Carbohydrate metabolism</keyword>
<comment type="similarity">
    <text evidence="1">Belongs to the glycosyl hydrolase 9 (cellulase E) family.</text>
</comment>
<feature type="domain" description="Cellulase Ig-like" evidence="8">
    <location>
        <begin position="26"/>
        <end position="106"/>
    </location>
</feature>
<dbReference type="SUPFAM" id="SSF81296">
    <property type="entry name" value="E set domains"/>
    <property type="match status" value="1"/>
</dbReference>
<evidence type="ECO:0000256" key="6">
    <source>
        <dbReference type="SAM" id="SignalP"/>
    </source>
</evidence>
<dbReference type="Gene3D" id="1.50.10.10">
    <property type="match status" value="1"/>
</dbReference>
<name>A0A317F6S5_9SPHI</name>
<dbReference type="CDD" id="cd02850">
    <property type="entry name" value="E_set_Cellulase_N"/>
    <property type="match status" value="1"/>
</dbReference>
<dbReference type="InterPro" id="IPR001701">
    <property type="entry name" value="Glyco_hydro_9"/>
</dbReference>
<keyword evidence="4" id="KW-0326">Glycosidase</keyword>
<comment type="caution">
    <text evidence="9">The sequence shown here is derived from an EMBL/GenBank/DDBJ whole genome shotgun (WGS) entry which is preliminary data.</text>
</comment>
<keyword evidence="2" id="KW-0378">Hydrolase</keyword>
<dbReference type="InterPro" id="IPR013783">
    <property type="entry name" value="Ig-like_fold"/>
</dbReference>
<evidence type="ECO:0000256" key="3">
    <source>
        <dbReference type="ARBA" id="ARBA00023277"/>
    </source>
</evidence>
<reference evidence="10" key="1">
    <citation type="submission" date="2018-05" db="EMBL/GenBank/DDBJ databases">
        <title>Pedobacter paludis sp. nov., isolated from wetland soil.</title>
        <authorList>
            <person name="Zhang Y."/>
        </authorList>
    </citation>
    <scope>NUCLEOTIDE SEQUENCE [LARGE SCALE GENOMIC DNA]</scope>
    <source>
        <strain evidence="10">R-8</strain>
    </source>
</reference>
<dbReference type="PANTHER" id="PTHR22298">
    <property type="entry name" value="ENDO-1,4-BETA-GLUCANASE"/>
    <property type="match status" value="1"/>
</dbReference>
<dbReference type="SUPFAM" id="SSF48208">
    <property type="entry name" value="Six-hairpin glycosidases"/>
    <property type="match status" value="1"/>
</dbReference>
<evidence type="ECO:0000256" key="5">
    <source>
        <dbReference type="ARBA" id="ARBA00023326"/>
    </source>
</evidence>
<evidence type="ECO:0000313" key="9">
    <source>
        <dbReference type="EMBL" id="PWS33747.1"/>
    </source>
</evidence>
<dbReference type="Proteomes" id="UP000245391">
    <property type="component" value="Unassembled WGS sequence"/>
</dbReference>
<dbReference type="Gene3D" id="2.60.40.10">
    <property type="entry name" value="Immunoglobulins"/>
    <property type="match status" value="1"/>
</dbReference>
<dbReference type="GO" id="GO:0000272">
    <property type="term" value="P:polysaccharide catabolic process"/>
    <property type="evidence" value="ECO:0007669"/>
    <property type="project" value="UniProtKB-KW"/>
</dbReference>
<dbReference type="InterPro" id="IPR014756">
    <property type="entry name" value="Ig_E-set"/>
</dbReference>
<keyword evidence="9" id="KW-0808">Transferase</keyword>
<dbReference type="GO" id="GO:0016740">
    <property type="term" value="F:transferase activity"/>
    <property type="evidence" value="ECO:0007669"/>
    <property type="project" value="UniProtKB-KW"/>
</dbReference>
<dbReference type="EMBL" id="QGNY01000001">
    <property type="protein sequence ID" value="PWS33747.1"/>
    <property type="molecule type" value="Genomic_DNA"/>
</dbReference>
<evidence type="ECO:0000313" key="10">
    <source>
        <dbReference type="Proteomes" id="UP000245391"/>
    </source>
</evidence>
<feature type="domain" description="Glycoside hydrolase family 9" evidence="7">
    <location>
        <begin position="136"/>
        <end position="537"/>
    </location>
</feature>
<organism evidence="9 10">
    <name type="scientific">Pedobacter paludis</name>
    <dbReference type="NCBI Taxonomy" id="2203212"/>
    <lineage>
        <taxon>Bacteria</taxon>
        <taxon>Pseudomonadati</taxon>
        <taxon>Bacteroidota</taxon>
        <taxon>Sphingobacteriia</taxon>
        <taxon>Sphingobacteriales</taxon>
        <taxon>Sphingobacteriaceae</taxon>
        <taxon>Pedobacter</taxon>
    </lineage>
</organism>
<dbReference type="Pfam" id="PF02927">
    <property type="entry name" value="CelD_N"/>
    <property type="match status" value="1"/>
</dbReference>
<proteinExistence type="inferred from homology"/>
<dbReference type="Pfam" id="PF00759">
    <property type="entry name" value="Glyco_hydro_9"/>
    <property type="match status" value="1"/>
</dbReference>
<keyword evidence="6" id="KW-0732">Signal</keyword>
<evidence type="ECO:0000259" key="8">
    <source>
        <dbReference type="Pfam" id="PF02927"/>
    </source>
</evidence>
<evidence type="ECO:0000256" key="1">
    <source>
        <dbReference type="ARBA" id="ARBA00007072"/>
    </source>
</evidence>
<dbReference type="AlphaFoldDB" id="A0A317F6S5"/>
<gene>
    <name evidence="9" type="ORF">DF947_03815</name>
</gene>
<dbReference type="InterPro" id="IPR008928">
    <property type="entry name" value="6-hairpin_glycosidase_sf"/>
</dbReference>
<protein>
    <submittedName>
        <fullName evidence="9">Glycosyl transferase</fullName>
    </submittedName>
</protein>
<dbReference type="OrthoDB" id="9808897at2"/>
<dbReference type="InterPro" id="IPR012341">
    <property type="entry name" value="6hp_glycosidase-like_sf"/>
</dbReference>
<evidence type="ECO:0000259" key="7">
    <source>
        <dbReference type="Pfam" id="PF00759"/>
    </source>
</evidence>
<keyword evidence="10" id="KW-1185">Reference proteome</keyword>
<sequence>MFSQPKRLCSLCILFLLCALSGFAEPIIYVNQIAYDSKGSKIAVIGVDERLSGKTTFSIVDVKTKKTILKTSITGPFKINEWNVAKIFYRADFSMLTQSGHYKLQIMINSREYSSSEFEIGDKALAKITIPAILHYYRKQRANTEIELSADKQIKLFGSDETVDLRGGWCDASGDVSKYFSHLACANFVSPQQIPLVTWSLINTAERVPNLIKELKLQDSIADEALWGADYLMRSLSKNDYFYMIVFSYFTKDPKARRVVGLHANSVTTNEYQSAFREGAGMAIASLARISKWGRSGDFTSKQYLEGAKRAFAHLLINNNKYTDDGKDNIIDDYCALMASTELWYVTREDLYRKEARKRVLSLRKRITDQGYFIADDGDRPFWHAADAGLPVLALTRYLDLEQDPVFRKTALAVVKKNIDYNISITNEVENPFGYARQSFRFNNAIKKGFFIPHENETGWWWQGENARLASLATAALIGGRLTEPSKTGWKTTKANSDFVAQQISWILGANPYLTCFMYGFGQNNVPYMHSNYGHGSERGGISNGITGKDGSPDGSGIDFKREAEGNEWRWTEQWLPHAAWFLQAVTAMVKEN</sequence>
<accession>A0A317F6S5</accession>
<keyword evidence="5" id="KW-0624">Polysaccharide degradation</keyword>